<evidence type="ECO:0000259" key="1">
    <source>
        <dbReference type="Pfam" id="PF08670"/>
    </source>
</evidence>
<dbReference type="RefSeq" id="WP_212785804.1">
    <property type="nucleotide sequence ID" value="NZ_AP019536.1"/>
</dbReference>
<organism evidence="2 3">
    <name type="scientific">Ferrigenium kumadai</name>
    <dbReference type="NCBI Taxonomy" id="1682490"/>
    <lineage>
        <taxon>Bacteria</taxon>
        <taxon>Pseudomonadati</taxon>
        <taxon>Pseudomonadota</taxon>
        <taxon>Betaproteobacteria</taxon>
        <taxon>Nitrosomonadales</taxon>
        <taxon>Gallionellaceae</taxon>
        <taxon>Ferrigenium</taxon>
    </lineage>
</organism>
<dbReference type="InterPro" id="IPR013978">
    <property type="entry name" value="MEKHLA"/>
</dbReference>
<name>A0AAN1W194_9PROT</name>
<dbReference type="Pfam" id="PF08670">
    <property type="entry name" value="MEKHLA"/>
    <property type="match status" value="1"/>
</dbReference>
<reference evidence="2 3" key="1">
    <citation type="submission" date="2019-03" db="EMBL/GenBank/DDBJ databases">
        <title>Complete genome sequence of Ferrigenium kumadai strain An22, a microaerophilic iron-oxidizing bacterium isolated from a paddy field soil.</title>
        <authorList>
            <person name="Watanabe T."/>
            <person name="Asakawa S."/>
        </authorList>
    </citation>
    <scope>NUCLEOTIDE SEQUENCE [LARGE SCALE GENOMIC DNA]</scope>
    <source>
        <strain evidence="2 3">An22</strain>
    </source>
</reference>
<feature type="domain" description="MEKHLA" evidence="1">
    <location>
        <begin position="15"/>
        <end position="151"/>
    </location>
</feature>
<evidence type="ECO:0000313" key="3">
    <source>
        <dbReference type="Proteomes" id="UP001319121"/>
    </source>
</evidence>
<evidence type="ECO:0000313" key="2">
    <source>
        <dbReference type="EMBL" id="BBJ00578.1"/>
    </source>
</evidence>
<keyword evidence="3" id="KW-1185">Reference proteome</keyword>
<protein>
    <submittedName>
        <fullName evidence="2">MEKHLA domain-containing protein</fullName>
    </submittedName>
</protein>
<dbReference type="AlphaFoldDB" id="A0AAN1W194"/>
<accession>A0AAN1W194</accession>
<dbReference type="Proteomes" id="UP001319121">
    <property type="component" value="Chromosome"/>
</dbReference>
<sequence>MPSSLPSDVVQDERLRLIVDSYRRLTGRPLLDEVPGGDEALRLALWEAPRAIVAHGTEADPIFFYGNRLALELFEMSFEEFSRLPSRLSAEPLAQEARVKLLAKVAQRGYVDGYSGMRIASSGRHFMISDCTVWNLADEAGIPHGQAAVFVPQL</sequence>
<dbReference type="EMBL" id="AP019536">
    <property type="protein sequence ID" value="BBJ00578.1"/>
    <property type="molecule type" value="Genomic_DNA"/>
</dbReference>
<gene>
    <name evidence="2" type="ORF">FGKAn22_22700</name>
</gene>
<proteinExistence type="predicted"/>
<dbReference type="KEGG" id="fku:FGKAn22_22700"/>